<sequence length="133" mass="14566">MKRTLSLAALVLAVSTLSVTATSAFAQQANEAPMAKHAGKHDPHKAAQKISQQLGLSPDQTAKLEPILADRRSKMEALSADTTLTEAQRKQQRRTIAQSTRMQMSNILTPDQMKQLKQMHHEKSREKAGAPAV</sequence>
<dbReference type="EMBL" id="FNSD01000001">
    <property type="protein sequence ID" value="SEC49596.1"/>
    <property type="molecule type" value="Genomic_DNA"/>
</dbReference>
<dbReference type="OrthoDB" id="123229at2"/>
<dbReference type="AlphaFoldDB" id="A0A1H4SZJ4"/>
<reference evidence="3 4" key="1">
    <citation type="submission" date="2016-10" db="EMBL/GenBank/DDBJ databases">
        <authorList>
            <person name="de Groot N.N."/>
        </authorList>
    </citation>
    <scope>NUCLEOTIDE SEQUENCE [LARGE SCALE GENOMIC DNA]</scope>
    <source>
        <strain evidence="3 4">AB35.6</strain>
    </source>
</reference>
<evidence type="ECO:0000256" key="2">
    <source>
        <dbReference type="SAM" id="SignalP"/>
    </source>
</evidence>
<feature type="compositionally biased region" description="Polar residues" evidence="1">
    <location>
        <begin position="96"/>
        <end position="109"/>
    </location>
</feature>
<accession>A0A1H4SZJ4</accession>
<keyword evidence="2" id="KW-0732">Signal</keyword>
<evidence type="ECO:0000256" key="1">
    <source>
        <dbReference type="SAM" id="MobiDB-lite"/>
    </source>
</evidence>
<organism evidence="3 4">
    <name type="scientific">Terriglobus roseus</name>
    <dbReference type="NCBI Taxonomy" id="392734"/>
    <lineage>
        <taxon>Bacteria</taxon>
        <taxon>Pseudomonadati</taxon>
        <taxon>Acidobacteriota</taxon>
        <taxon>Terriglobia</taxon>
        <taxon>Terriglobales</taxon>
        <taxon>Acidobacteriaceae</taxon>
        <taxon>Terriglobus</taxon>
    </lineage>
</organism>
<feature type="signal peptide" evidence="2">
    <location>
        <begin position="1"/>
        <end position="26"/>
    </location>
</feature>
<dbReference type="RefSeq" id="WP_074656123.1">
    <property type="nucleotide sequence ID" value="NZ_FNSD01000001.1"/>
</dbReference>
<name>A0A1H4SZJ4_9BACT</name>
<protein>
    <recommendedName>
        <fullName evidence="5">P pilus assembly/Cpx signaling pathway, periplasmic inhibitor/zinc-resistance associated protein</fullName>
    </recommendedName>
</protein>
<dbReference type="Proteomes" id="UP000182409">
    <property type="component" value="Unassembled WGS sequence"/>
</dbReference>
<evidence type="ECO:0008006" key="5">
    <source>
        <dbReference type="Google" id="ProtNLM"/>
    </source>
</evidence>
<feature type="chain" id="PRO_5010289155" description="P pilus assembly/Cpx signaling pathway, periplasmic inhibitor/zinc-resistance associated protein" evidence="2">
    <location>
        <begin position="27"/>
        <end position="133"/>
    </location>
</feature>
<evidence type="ECO:0000313" key="3">
    <source>
        <dbReference type="EMBL" id="SEC49596.1"/>
    </source>
</evidence>
<proteinExistence type="predicted"/>
<feature type="region of interest" description="Disordered" evidence="1">
    <location>
        <begin position="96"/>
        <end position="133"/>
    </location>
</feature>
<gene>
    <name evidence="3" type="ORF">SAMN05443244_3602</name>
</gene>
<evidence type="ECO:0000313" key="4">
    <source>
        <dbReference type="Proteomes" id="UP000182409"/>
    </source>
</evidence>
<feature type="compositionally biased region" description="Basic and acidic residues" evidence="1">
    <location>
        <begin position="119"/>
        <end position="133"/>
    </location>
</feature>